<evidence type="ECO:0000313" key="3">
    <source>
        <dbReference type="Proteomes" id="UP000007800"/>
    </source>
</evidence>
<dbReference type="AlphaFoldDB" id="C5LFC1"/>
<dbReference type="InParanoid" id="C5LFC1"/>
<accession>C5LFC1</accession>
<feature type="compositionally biased region" description="Polar residues" evidence="1">
    <location>
        <begin position="270"/>
        <end position="280"/>
    </location>
</feature>
<evidence type="ECO:0000256" key="1">
    <source>
        <dbReference type="SAM" id="MobiDB-lite"/>
    </source>
</evidence>
<name>C5LFC1_PERM5</name>
<organism evidence="3">
    <name type="scientific">Perkinsus marinus (strain ATCC 50983 / TXsc)</name>
    <dbReference type="NCBI Taxonomy" id="423536"/>
    <lineage>
        <taxon>Eukaryota</taxon>
        <taxon>Sar</taxon>
        <taxon>Alveolata</taxon>
        <taxon>Perkinsozoa</taxon>
        <taxon>Perkinsea</taxon>
        <taxon>Perkinsida</taxon>
        <taxon>Perkinsidae</taxon>
        <taxon>Perkinsus</taxon>
    </lineage>
</organism>
<gene>
    <name evidence="2" type="ORF">Pmar_PMAR014954</name>
</gene>
<evidence type="ECO:0000313" key="2">
    <source>
        <dbReference type="EMBL" id="EER04553.1"/>
    </source>
</evidence>
<feature type="region of interest" description="Disordered" evidence="1">
    <location>
        <begin position="1"/>
        <end position="26"/>
    </location>
</feature>
<keyword evidence="3" id="KW-1185">Reference proteome</keyword>
<sequence length="315" mass="33261">MDSEGTPGGWPVVEGQGGNNNNSSSGVEACARKLRDDAPELAPHCLSNSMWALANTAYGDAALWEELAECCVKQVTTFCIHDYANVLTALAKKSRDLPTLKDSFTRIAAMLFVMRVDDENCSCGKVTKYDLGRLRWSFREAGMNNSPAWFEGVSTAPAIHDASLSPMLVLDGVIEVDPQPCTGHCPHLVSRMPMGGGDAAAVGIGSFTRMPSQDTSSGGGNKSVLDDVIPGSMAHLEDPSRYLTGLSDWQQQMLGMNASTSDAAFGGSVDPSSPKGSSYDQGDGSAAVPVSVKNTFLNFEDQANMLAAAGRPKSI</sequence>
<protein>
    <submittedName>
        <fullName evidence="2">Uncharacterized protein</fullName>
    </submittedName>
</protein>
<dbReference type="EMBL" id="GG681431">
    <property type="protein sequence ID" value="EER04553.1"/>
    <property type="molecule type" value="Genomic_DNA"/>
</dbReference>
<proteinExistence type="predicted"/>
<dbReference type="Proteomes" id="UP000007800">
    <property type="component" value="Unassembled WGS sequence"/>
</dbReference>
<dbReference type="RefSeq" id="XP_002772737.1">
    <property type="nucleotide sequence ID" value="XM_002772691.1"/>
</dbReference>
<feature type="region of interest" description="Disordered" evidence="1">
    <location>
        <begin position="260"/>
        <end position="286"/>
    </location>
</feature>
<reference evidence="2 3" key="1">
    <citation type="submission" date="2008-07" db="EMBL/GenBank/DDBJ databases">
        <authorList>
            <person name="El-Sayed N."/>
            <person name="Caler E."/>
            <person name="Inman J."/>
            <person name="Amedeo P."/>
            <person name="Hass B."/>
            <person name="Wortman J."/>
        </authorList>
    </citation>
    <scope>NUCLEOTIDE SEQUENCE [LARGE SCALE GENOMIC DNA]</scope>
    <source>
        <strain evidence="3">ATCC 50983 / TXsc</strain>
    </source>
</reference>
<dbReference type="GeneID" id="9037523"/>